<keyword evidence="4 8" id="KW-0997">Cell inner membrane</keyword>
<feature type="domain" description="TRAP C4-dicarboxylate transport system permease DctM subunit" evidence="11">
    <location>
        <begin position="205"/>
        <end position="606"/>
    </location>
</feature>
<feature type="transmembrane region" description="Helical" evidence="9">
    <location>
        <begin position="359"/>
        <end position="385"/>
    </location>
</feature>
<evidence type="ECO:0000313" key="13">
    <source>
        <dbReference type="Proteomes" id="UP000254889"/>
    </source>
</evidence>
<dbReference type="InterPro" id="IPR004681">
    <property type="entry name" value="TRAP_DctM"/>
</dbReference>
<evidence type="ECO:0000256" key="2">
    <source>
        <dbReference type="ARBA" id="ARBA00022448"/>
    </source>
</evidence>
<evidence type="ECO:0000256" key="9">
    <source>
        <dbReference type="SAM" id="Phobius"/>
    </source>
</evidence>
<feature type="transmembrane region" description="Helical" evidence="9">
    <location>
        <begin position="30"/>
        <end position="53"/>
    </location>
</feature>
<dbReference type="Proteomes" id="UP000254889">
    <property type="component" value="Chromosome"/>
</dbReference>
<dbReference type="EMBL" id="CP031417">
    <property type="protein sequence ID" value="AXK84168.1"/>
    <property type="molecule type" value="Genomic_DNA"/>
</dbReference>
<keyword evidence="3" id="KW-1003">Cell membrane</keyword>
<proteinExistence type="predicted"/>
<feature type="transmembrane region" description="Helical" evidence="9">
    <location>
        <begin position="105"/>
        <end position="129"/>
    </location>
</feature>
<evidence type="ECO:0000256" key="5">
    <source>
        <dbReference type="ARBA" id="ARBA00022692"/>
    </source>
</evidence>
<feature type="transmembrane region" description="Helical" evidence="9">
    <location>
        <begin position="463"/>
        <end position="486"/>
    </location>
</feature>
<evidence type="ECO:0000256" key="1">
    <source>
        <dbReference type="ARBA" id="ARBA00004429"/>
    </source>
</evidence>
<feature type="transmembrane region" description="Helical" evidence="9">
    <location>
        <begin position="524"/>
        <end position="544"/>
    </location>
</feature>
<dbReference type="PANTHER" id="PTHR33362:SF2">
    <property type="entry name" value="TRAP TRANSPORTER LARGE PERMEASE PROTEIN"/>
    <property type="match status" value="1"/>
</dbReference>
<evidence type="ECO:0000256" key="6">
    <source>
        <dbReference type="ARBA" id="ARBA00022989"/>
    </source>
</evidence>
<organism evidence="12 13">
    <name type="scientific">Pseudolabrys taiwanensis</name>
    <dbReference type="NCBI Taxonomy" id="331696"/>
    <lineage>
        <taxon>Bacteria</taxon>
        <taxon>Pseudomonadati</taxon>
        <taxon>Pseudomonadota</taxon>
        <taxon>Alphaproteobacteria</taxon>
        <taxon>Hyphomicrobiales</taxon>
        <taxon>Xanthobacteraceae</taxon>
        <taxon>Pseudolabrys</taxon>
    </lineage>
</organism>
<keyword evidence="7 9" id="KW-0472">Membrane</keyword>
<dbReference type="NCBIfam" id="TIGR00786">
    <property type="entry name" value="dctM"/>
    <property type="match status" value="1"/>
</dbReference>
<keyword evidence="13" id="KW-1185">Reference proteome</keyword>
<feature type="transmembrane region" description="Helical" evidence="9">
    <location>
        <begin position="492"/>
        <end position="517"/>
    </location>
</feature>
<feature type="transmembrane region" description="Helical" evidence="9">
    <location>
        <begin position="167"/>
        <end position="184"/>
    </location>
</feature>
<feature type="transmembrane region" description="Helical" evidence="9">
    <location>
        <begin position="330"/>
        <end position="353"/>
    </location>
</feature>
<evidence type="ECO:0000313" key="12">
    <source>
        <dbReference type="EMBL" id="AXK84168.1"/>
    </source>
</evidence>
<dbReference type="Pfam" id="PF04290">
    <property type="entry name" value="DctQ"/>
    <property type="match status" value="1"/>
</dbReference>
<protein>
    <submittedName>
        <fullName evidence="12">ABC transporter permease</fullName>
    </submittedName>
</protein>
<feature type="transmembrane region" description="Helical" evidence="9">
    <location>
        <begin position="550"/>
        <end position="576"/>
    </location>
</feature>
<evidence type="ECO:0000256" key="8">
    <source>
        <dbReference type="RuleBase" id="RU369079"/>
    </source>
</evidence>
<name>A0A346A4S1_9HYPH</name>
<evidence type="ECO:0000256" key="4">
    <source>
        <dbReference type="ARBA" id="ARBA00022519"/>
    </source>
</evidence>
<evidence type="ECO:0000256" key="3">
    <source>
        <dbReference type="ARBA" id="ARBA00022475"/>
    </source>
</evidence>
<feature type="domain" description="Tripartite ATP-independent periplasmic transporters DctQ component" evidence="10">
    <location>
        <begin position="40"/>
        <end position="160"/>
    </location>
</feature>
<dbReference type="OrthoDB" id="7374726at2"/>
<dbReference type="KEGG" id="ptaw:DW352_21735"/>
<feature type="transmembrane region" description="Helical" evidence="9">
    <location>
        <begin position="141"/>
        <end position="160"/>
    </location>
</feature>
<gene>
    <name evidence="12" type="ORF">DW352_21735</name>
</gene>
<dbReference type="GO" id="GO:0005886">
    <property type="term" value="C:plasma membrane"/>
    <property type="evidence" value="ECO:0007669"/>
    <property type="project" value="UniProtKB-SubCell"/>
</dbReference>
<comment type="subcellular location">
    <subcellularLocation>
        <location evidence="1 8">Cell inner membrane</location>
        <topology evidence="1 8">Multi-pass membrane protein</topology>
    </subcellularLocation>
</comment>
<dbReference type="InterPro" id="IPR010656">
    <property type="entry name" value="DctM"/>
</dbReference>
<accession>A0A346A4S1</accession>
<feature type="transmembrane region" description="Helical" evidence="9">
    <location>
        <begin position="406"/>
        <end position="427"/>
    </location>
</feature>
<feature type="transmembrane region" description="Helical" evidence="9">
    <location>
        <begin position="588"/>
        <end position="611"/>
    </location>
</feature>
<reference evidence="12 13" key="1">
    <citation type="submission" date="2018-07" db="EMBL/GenBank/DDBJ databases">
        <authorList>
            <person name="Quirk P.G."/>
            <person name="Krulwich T.A."/>
        </authorList>
    </citation>
    <scope>NUCLEOTIDE SEQUENCE [LARGE SCALE GENOMIC DNA]</scope>
    <source>
        <strain evidence="12 13">CC-BB4</strain>
    </source>
</reference>
<evidence type="ECO:0000259" key="11">
    <source>
        <dbReference type="Pfam" id="PF06808"/>
    </source>
</evidence>
<dbReference type="InterPro" id="IPR055348">
    <property type="entry name" value="DctQ"/>
</dbReference>
<keyword evidence="5 9" id="KW-0812">Transmembrane</keyword>
<keyword evidence="2 8" id="KW-0813">Transport</keyword>
<dbReference type="PANTHER" id="PTHR33362">
    <property type="entry name" value="SIALIC ACID TRAP TRANSPORTER PERMEASE PROTEIN SIAT-RELATED"/>
    <property type="match status" value="1"/>
</dbReference>
<dbReference type="GO" id="GO:0022857">
    <property type="term" value="F:transmembrane transporter activity"/>
    <property type="evidence" value="ECO:0007669"/>
    <property type="project" value="UniProtKB-UniRule"/>
</dbReference>
<comment type="function">
    <text evidence="8">Part of the tripartite ATP-independent periplasmic (TRAP) transport system.</text>
</comment>
<evidence type="ECO:0000259" key="10">
    <source>
        <dbReference type="Pfam" id="PF04290"/>
    </source>
</evidence>
<feature type="transmembrane region" description="Helical" evidence="9">
    <location>
        <begin position="245"/>
        <end position="264"/>
    </location>
</feature>
<feature type="transmembrane region" description="Helical" evidence="9">
    <location>
        <begin position="433"/>
        <end position="451"/>
    </location>
</feature>
<dbReference type="AlphaFoldDB" id="A0A346A4S1"/>
<evidence type="ECO:0000256" key="7">
    <source>
        <dbReference type="ARBA" id="ARBA00023136"/>
    </source>
</evidence>
<dbReference type="Pfam" id="PF06808">
    <property type="entry name" value="DctM"/>
    <property type="match status" value="1"/>
</dbReference>
<feature type="transmembrane region" description="Helical" evidence="9">
    <location>
        <begin position="65"/>
        <end position="85"/>
    </location>
</feature>
<keyword evidence="6 9" id="KW-1133">Transmembrane helix</keyword>
<sequence>MDTSLETAAPIGASGRVAVTLDMIELALKWLGGAILAVTFVLVMTSVTLRYVFGSGLIWSEELAIWLNVLLVSVGAPLAVTGPLAMRLDVIVRFLPRTVQLAARVLADAIAIDASIILALGAAGVVGAIGGTSTVLGLPEWLRYAAVSIGGGLSVLLLFGRSYLQDGLPRALLVLAIGAGLYVAAHELQIASLATPSLAAGAVAAIGLIAGAPLPHTLLVGVSLAAPFGAMLPEPALVQNTIVGVSKFLLLAIPFFLLAGGLLTEGGLADRLVRFAASLVGHLRGGLAQTTLVSSVMFSGASGSSIANAAFGAKVMVPALVAHGYTLPRAAAVVAATAMLDNIIPPSIAFLILASATNLSVGSLLVGGFIAGGVLALALGVGIYITSRDEKPVREPASGRERARSFVESLPAIGLGIVVVVGIRFGVVTTTEASALAVAYALVVCLMLRTLNGRSLASAFCQAAGEAAAIGLLIGTAAPFAFLMAVDRVSDLVTTVVTALGGSALAVMLLANVVLLAAGLLLDIGAAILLLAPLLLPAATLAGIDPIQFGVILVVNLMIHGLTPPLGILVYVASGVSGARPAQVFREVVPLLIALLCALAVLCIFSALTAAPTKL</sequence>